<accession>A0A132MSY8</accession>
<dbReference type="EMBL" id="LAXD01000001">
    <property type="protein sequence ID" value="KWX01005.1"/>
    <property type="molecule type" value="Genomic_DNA"/>
</dbReference>
<name>A0A132MSY8_9ACTN</name>
<protein>
    <submittedName>
        <fullName evidence="1">Uncharacterized protein</fullName>
    </submittedName>
</protein>
<organism evidence="1 3">
    <name type="scientific">Carbonactinospora thermoautotrophica</name>
    <dbReference type="NCBI Taxonomy" id="1469144"/>
    <lineage>
        <taxon>Bacteria</taxon>
        <taxon>Bacillati</taxon>
        <taxon>Actinomycetota</taxon>
        <taxon>Actinomycetes</taxon>
        <taxon>Kitasatosporales</taxon>
        <taxon>Carbonactinosporaceae</taxon>
        <taxon>Carbonactinospora</taxon>
    </lineage>
</organism>
<reference evidence="2 4" key="1">
    <citation type="submission" date="2015-02" db="EMBL/GenBank/DDBJ databases">
        <title>Physiological reanalysis, assessment of diazotrophy, and genome sequences of multiple isolates of Streptomyces thermoautotrophicus.</title>
        <authorList>
            <person name="MacKellar D.C."/>
            <person name="Lieber L."/>
            <person name="Norman J."/>
            <person name="Bolger A."/>
            <person name="Tobin C."/>
            <person name="Murray J.W."/>
            <person name="Prell J."/>
        </authorList>
    </citation>
    <scope>NUCLEOTIDE SEQUENCE [LARGE SCALE GENOMIC DNA]</scope>
    <source>
        <strain evidence="2 4">UBT1</strain>
    </source>
</reference>
<dbReference type="EMBL" id="JYIJ01000014">
    <property type="protein sequence ID" value="KWX04701.1"/>
    <property type="molecule type" value="Genomic_DNA"/>
</dbReference>
<evidence type="ECO:0000313" key="2">
    <source>
        <dbReference type="EMBL" id="KWX04701.1"/>
    </source>
</evidence>
<dbReference type="OrthoDB" id="3683366at2"/>
<reference evidence="1" key="2">
    <citation type="submission" date="2015-04" db="EMBL/GenBank/DDBJ databases">
        <title>Physiological reanalysis, assessment of diazotrophy, and genome sequences of multiple isolates of Streptomyces thermoautotrophicus.</title>
        <authorList>
            <person name="MacKellar D.C."/>
            <person name="Lieber L."/>
            <person name="Norman J."/>
            <person name="Bolger A."/>
            <person name="Tobin C."/>
            <person name="Murray J.W."/>
            <person name="Woodward J."/>
            <person name="Friesen M."/>
            <person name="Prell J."/>
        </authorList>
    </citation>
    <scope>NUCLEOTIDE SEQUENCE [LARGE SCALE GENOMIC DNA]</scope>
    <source>
        <strain evidence="1">H1</strain>
    </source>
</reference>
<reference evidence="3" key="3">
    <citation type="submission" date="2015-04" db="EMBL/GenBank/DDBJ databases">
        <title>Physiological reanalysis, assessment of diazotrophy, and genome sequences of multiple isolates of Streptomyces thermoautotrophicus.</title>
        <authorList>
            <person name="MacKellar D.C."/>
            <person name="Lieber L."/>
            <person name="Norman J."/>
            <person name="Bolger A."/>
            <person name="Tobin C."/>
            <person name="Murray J.W."/>
            <person name="Chang R."/>
            <person name="Ford T."/>
            <person name="Nguyen P.Q."/>
            <person name="Woodward J."/>
            <person name="Permingeat H."/>
            <person name="Joshi N.S."/>
            <person name="Silver P.A."/>
            <person name="Usadel B."/>
            <person name="Rutherford A.W."/>
            <person name="Friesen M."/>
            <person name="Prell J."/>
        </authorList>
    </citation>
    <scope>NUCLEOTIDE SEQUENCE [LARGE SCALE GENOMIC DNA]</scope>
    <source>
        <strain evidence="3">H1</strain>
    </source>
</reference>
<dbReference type="Proteomes" id="UP000070659">
    <property type="component" value="Unassembled WGS sequence"/>
</dbReference>
<dbReference type="PATRIC" id="fig|1469144.10.peg.2205"/>
<evidence type="ECO:0000313" key="4">
    <source>
        <dbReference type="Proteomes" id="UP000070659"/>
    </source>
</evidence>
<dbReference type="Proteomes" id="UP000070188">
    <property type="component" value="Unassembled WGS sequence"/>
</dbReference>
<proteinExistence type="predicted"/>
<evidence type="ECO:0000313" key="1">
    <source>
        <dbReference type="EMBL" id="KWX01005.1"/>
    </source>
</evidence>
<keyword evidence="3" id="KW-1185">Reference proteome</keyword>
<dbReference type="STRING" id="1469144.LI90_2033"/>
<dbReference type="RefSeq" id="WP_066887070.1">
    <property type="nucleotide sequence ID" value="NZ_JYIJ01000014.1"/>
</dbReference>
<gene>
    <name evidence="1" type="ORF">LI90_2033</name>
    <name evidence="2" type="ORF">TH66_05705</name>
</gene>
<comment type="caution">
    <text evidence="1">The sequence shown here is derived from an EMBL/GenBank/DDBJ whole genome shotgun (WGS) entry which is preliminary data.</text>
</comment>
<dbReference type="AlphaFoldDB" id="A0A132MSY8"/>
<sequence length="306" mass="32400">MTSEAQPLAPGVEVFDVPGRGLALRTPHGEFLDVTVPAEQVPPLLDHLRGGGSAPPPRLLDAFAEAGFLGRPATWPAARRRVLVTGDAVLVDPLVALLAAAGAEPAAVGLDAVRELGLAAGAGPHPAAAKADRAGGPDPAVRADGVAAVVWCCDGPAPRDWRLFEDALVERGIAWQRCSREGYQMYIEPVAAQPGDVLHEHVRLRRLATCVAHRHLAAYWTGGRIAGPHRLLGPAEAALVASLLVADLRAWALGTYRGSRPAWVPGTRDRSGATLPPARRVRRVDLRDLTVTEHPVLPIPPVEPNR</sequence>
<evidence type="ECO:0000313" key="3">
    <source>
        <dbReference type="Proteomes" id="UP000070188"/>
    </source>
</evidence>